<evidence type="ECO:0000259" key="1">
    <source>
        <dbReference type="Pfam" id="PF01370"/>
    </source>
</evidence>
<dbReference type="InterPro" id="IPR001509">
    <property type="entry name" value="Epimerase_deHydtase"/>
</dbReference>
<sequence length="338" mass="37552">MWTEEKLENLLTTPSQGLIEDIKKIKGDIFILGAGGKMGPTLAILAKNACNAAGIDKRIFAVSRFSNKDVVSRLEACGVDIIASDLMEEGALESIPDAENIIFMAGKKFGTNGNECETWSMNASLPTLVCRRFKKSNIVVFSTGNIYPQVPITSGGCTEDVKPAPIGEYCMSSLARERIFEFAARKYESKVLFYRLNYAIDLRYGVLYDIASKILADKPVNLETPNFNCVWQGYANEIAIRSLLRVDSPAQILNVTGPETISVRYAAEQLGKYLGKTPVFEGEEGSKAYISNAAKCFEWFGYPSVTLNQMIRWQAEWILDGGRTLNLPTHFEERKGNY</sequence>
<dbReference type="Proteomes" id="UP000236151">
    <property type="component" value="Unassembled WGS sequence"/>
</dbReference>
<accession>A0A2K2FC59</accession>
<reference evidence="2 3" key="1">
    <citation type="submission" date="2017-06" db="EMBL/GenBank/DDBJ databases">
        <title>Investigating the central metabolism of Clostridium thermosuccinogenes.</title>
        <authorList>
            <person name="Koendjbiharie J.G."/>
            <person name="van Kranenburg R."/>
        </authorList>
    </citation>
    <scope>NUCLEOTIDE SEQUENCE [LARGE SCALE GENOMIC DNA]</scope>
    <source>
        <strain evidence="2 3">DSM 5806</strain>
    </source>
</reference>
<gene>
    <name evidence="2" type="ORF">CDQ84_15435</name>
</gene>
<dbReference type="RefSeq" id="WP_103082631.1">
    <property type="nucleotide sequence ID" value="NZ_CP021850.1"/>
</dbReference>
<proteinExistence type="predicted"/>
<dbReference type="Gene3D" id="3.40.50.720">
    <property type="entry name" value="NAD(P)-binding Rossmann-like Domain"/>
    <property type="match status" value="1"/>
</dbReference>
<keyword evidence="3" id="KW-1185">Reference proteome</keyword>
<dbReference type="SUPFAM" id="SSF51735">
    <property type="entry name" value="NAD(P)-binding Rossmann-fold domains"/>
    <property type="match status" value="1"/>
</dbReference>
<dbReference type="AlphaFoldDB" id="A0A2K2FC59"/>
<dbReference type="Pfam" id="PF01370">
    <property type="entry name" value="Epimerase"/>
    <property type="match status" value="1"/>
</dbReference>
<comment type="caution">
    <text evidence="2">The sequence shown here is derived from an EMBL/GenBank/DDBJ whole genome shotgun (WGS) entry which is preliminary data.</text>
</comment>
<dbReference type="EMBL" id="NIOJ01000050">
    <property type="protein sequence ID" value="PNT96371.1"/>
    <property type="molecule type" value="Genomic_DNA"/>
</dbReference>
<dbReference type="OrthoDB" id="9785845at2"/>
<evidence type="ECO:0000313" key="3">
    <source>
        <dbReference type="Proteomes" id="UP000236151"/>
    </source>
</evidence>
<evidence type="ECO:0000313" key="2">
    <source>
        <dbReference type="EMBL" id="PNT96371.1"/>
    </source>
</evidence>
<name>A0A2K2FC59_9CLOT</name>
<organism evidence="2 3">
    <name type="scientific">Clostridium thermosuccinogenes</name>
    <dbReference type="NCBI Taxonomy" id="84032"/>
    <lineage>
        <taxon>Bacteria</taxon>
        <taxon>Bacillati</taxon>
        <taxon>Bacillota</taxon>
        <taxon>Clostridia</taxon>
        <taxon>Eubacteriales</taxon>
        <taxon>Clostridiaceae</taxon>
        <taxon>Clostridium</taxon>
    </lineage>
</organism>
<protein>
    <submittedName>
        <fullName evidence="2">Epimerase</fullName>
    </submittedName>
</protein>
<dbReference type="InterPro" id="IPR036291">
    <property type="entry name" value="NAD(P)-bd_dom_sf"/>
</dbReference>
<dbReference type="KEGG" id="cthd:CDO33_10215"/>
<feature type="domain" description="NAD-dependent epimerase/dehydratase" evidence="1">
    <location>
        <begin position="29"/>
        <end position="196"/>
    </location>
</feature>